<comment type="similarity">
    <text evidence="1">Belongs to the CSN12 family.</text>
</comment>
<evidence type="ECO:0000256" key="3">
    <source>
        <dbReference type="ARBA" id="ARBA00072421"/>
    </source>
</evidence>
<dbReference type="Gene3D" id="1.10.10.10">
    <property type="entry name" value="Winged helix-like DNA-binding domain superfamily/Winged helix DNA-binding domain"/>
    <property type="match status" value="1"/>
</dbReference>
<evidence type="ECO:0000313" key="6">
    <source>
        <dbReference type="WBParaSite" id="MBELARI_LOCUS5705"/>
    </source>
</evidence>
<name>A0AAF3FF91_9BILA</name>
<protein>
    <recommendedName>
        <fullName evidence="3">PCI domain-containing protein 2 homolog</fullName>
    </recommendedName>
    <alternativeName>
        <fullName evidence="2">CSN12-like protein</fullName>
    </alternativeName>
</protein>
<evidence type="ECO:0000256" key="2">
    <source>
        <dbReference type="ARBA" id="ARBA00033214"/>
    </source>
</evidence>
<dbReference type="PANTHER" id="PTHR12732">
    <property type="entry name" value="UNCHARACTERIZED PROTEASOME COMPONENT REGION PCI-CONTAINING"/>
    <property type="match status" value="1"/>
</dbReference>
<evidence type="ECO:0000259" key="4">
    <source>
        <dbReference type="PROSITE" id="PS50250"/>
    </source>
</evidence>
<dbReference type="WBParaSite" id="MBELARI_LOCUS5705">
    <property type="protein sequence ID" value="MBELARI_LOCUS5705"/>
    <property type="gene ID" value="MBELARI_LOCUS5705"/>
</dbReference>
<dbReference type="GO" id="GO:0003723">
    <property type="term" value="F:RNA binding"/>
    <property type="evidence" value="ECO:0007669"/>
    <property type="project" value="InterPro"/>
</dbReference>
<dbReference type="SMART" id="SM00753">
    <property type="entry name" value="PAM"/>
    <property type="match status" value="1"/>
</dbReference>
<proteinExistence type="inferred from homology"/>
<dbReference type="PANTHER" id="PTHR12732:SF0">
    <property type="entry name" value="PCI DOMAIN-CONTAINING PROTEIN 2"/>
    <property type="match status" value="1"/>
</dbReference>
<dbReference type="GO" id="GO:0003690">
    <property type="term" value="F:double-stranded DNA binding"/>
    <property type="evidence" value="ECO:0007669"/>
    <property type="project" value="InterPro"/>
</dbReference>
<evidence type="ECO:0000313" key="5">
    <source>
        <dbReference type="Proteomes" id="UP000887575"/>
    </source>
</evidence>
<organism evidence="5 6">
    <name type="scientific">Mesorhabditis belari</name>
    <dbReference type="NCBI Taxonomy" id="2138241"/>
    <lineage>
        <taxon>Eukaryota</taxon>
        <taxon>Metazoa</taxon>
        <taxon>Ecdysozoa</taxon>
        <taxon>Nematoda</taxon>
        <taxon>Chromadorea</taxon>
        <taxon>Rhabditida</taxon>
        <taxon>Rhabditina</taxon>
        <taxon>Rhabditomorpha</taxon>
        <taxon>Rhabditoidea</taxon>
        <taxon>Rhabditidae</taxon>
        <taxon>Mesorhabditinae</taxon>
        <taxon>Mesorhabditis</taxon>
    </lineage>
</organism>
<dbReference type="GO" id="GO:0006368">
    <property type="term" value="P:transcription elongation by RNA polymerase II"/>
    <property type="evidence" value="ECO:0007669"/>
    <property type="project" value="TreeGrafter"/>
</dbReference>
<reference evidence="6" key="1">
    <citation type="submission" date="2024-02" db="UniProtKB">
        <authorList>
            <consortium name="WormBaseParasite"/>
        </authorList>
    </citation>
    <scope>IDENTIFICATION</scope>
</reference>
<dbReference type="GO" id="GO:0000973">
    <property type="term" value="P:post-transcriptional tethering of RNA polymerase II gene DNA at nuclear periphery"/>
    <property type="evidence" value="ECO:0007669"/>
    <property type="project" value="TreeGrafter"/>
</dbReference>
<evidence type="ECO:0000256" key="1">
    <source>
        <dbReference type="ARBA" id="ARBA00025771"/>
    </source>
</evidence>
<dbReference type="InterPro" id="IPR000717">
    <property type="entry name" value="PCI_dom"/>
</dbReference>
<dbReference type="InterPro" id="IPR045114">
    <property type="entry name" value="Csn12-like"/>
</dbReference>
<dbReference type="GO" id="GO:0016973">
    <property type="term" value="P:poly(A)+ mRNA export from nucleus"/>
    <property type="evidence" value="ECO:0007669"/>
    <property type="project" value="TreeGrafter"/>
</dbReference>
<feature type="domain" description="PCI" evidence="4">
    <location>
        <begin position="222"/>
        <end position="403"/>
    </location>
</feature>
<dbReference type="InterPro" id="IPR036388">
    <property type="entry name" value="WH-like_DNA-bd_sf"/>
</dbReference>
<dbReference type="FunFam" id="1.10.10.10:FF:000146">
    <property type="entry name" value="PCI domain-containing protein 2 homolog"/>
    <property type="match status" value="1"/>
</dbReference>
<dbReference type="AlphaFoldDB" id="A0AAF3FF91"/>
<dbReference type="Proteomes" id="UP000887575">
    <property type="component" value="Unassembled WGS sequence"/>
</dbReference>
<accession>A0AAF3FF91</accession>
<dbReference type="PROSITE" id="PS50250">
    <property type="entry name" value="PCI"/>
    <property type="match status" value="1"/>
</dbReference>
<sequence>MISVERMRRPDDYIDTMTRIFEEESWSAAEYAAPLLSVNGPHSQAKCLQVHDFGSRVDRAFVPFETFDSICCLHIQVLYYISANNFEDAYKTQIQIIQLINTELMQKMKESNWYMPIFYATSRDLIQLAKLADENADMEDTEGEETSFYEESAKYIMECYRSCVTDASKNPNITKKISMLNMTNQLFRIYFKINKLNLLKPLIRAIDNAGPLQAHFSMADRVTYNYYLGRKAMFDGELILAEKSLTYAFRNCPTTQGHNKRLILTFLIPVKMFLGHMPKTELLRKYKLDSFVEVVEAVKEGHLTRLDGALRNNEDFFINCGLYLILEKLRAITFRTLFKKVALMVGESRIPLAGFMIAVQLQELDDVDEDEIECIVATLVSEKKIKGYISHSHQILVLSKQQPFPPLSSITP</sequence>
<dbReference type="Pfam" id="PF01399">
    <property type="entry name" value="PCI"/>
    <property type="match status" value="1"/>
</dbReference>
<dbReference type="GO" id="GO:0070390">
    <property type="term" value="C:transcription export complex 2"/>
    <property type="evidence" value="ECO:0007669"/>
    <property type="project" value="TreeGrafter"/>
</dbReference>
<keyword evidence="5" id="KW-1185">Reference proteome</keyword>